<dbReference type="EMBL" id="LAZR01012754">
    <property type="protein sequence ID" value="KKM25246.1"/>
    <property type="molecule type" value="Genomic_DNA"/>
</dbReference>
<protein>
    <submittedName>
        <fullName evidence="1">Uncharacterized protein</fullName>
    </submittedName>
</protein>
<accession>A0A0F9ICD5</accession>
<name>A0A0F9ICD5_9ZZZZ</name>
<dbReference type="AlphaFoldDB" id="A0A0F9ICD5"/>
<evidence type="ECO:0000313" key="1">
    <source>
        <dbReference type="EMBL" id="KKM25246.1"/>
    </source>
</evidence>
<reference evidence="1" key="1">
    <citation type="journal article" date="2015" name="Nature">
        <title>Complex archaea that bridge the gap between prokaryotes and eukaryotes.</title>
        <authorList>
            <person name="Spang A."/>
            <person name="Saw J.H."/>
            <person name="Jorgensen S.L."/>
            <person name="Zaremba-Niedzwiedzka K."/>
            <person name="Martijn J."/>
            <person name="Lind A.E."/>
            <person name="van Eijk R."/>
            <person name="Schleper C."/>
            <person name="Guy L."/>
            <person name="Ettema T.J."/>
        </authorList>
    </citation>
    <scope>NUCLEOTIDE SEQUENCE</scope>
</reference>
<proteinExistence type="predicted"/>
<organism evidence="1">
    <name type="scientific">marine sediment metagenome</name>
    <dbReference type="NCBI Taxonomy" id="412755"/>
    <lineage>
        <taxon>unclassified sequences</taxon>
        <taxon>metagenomes</taxon>
        <taxon>ecological metagenomes</taxon>
    </lineage>
</organism>
<sequence length="65" mass="7337">MNELSEDIELHATMAQLFTLPRDRVNFAAMVLRLVADKLCRAGRMGERDCSCAIAVRNLADELDR</sequence>
<comment type="caution">
    <text evidence="1">The sequence shown here is derived from an EMBL/GenBank/DDBJ whole genome shotgun (WGS) entry which is preliminary data.</text>
</comment>
<gene>
    <name evidence="1" type="ORF">LCGC14_1596870</name>
</gene>